<sequence length="241" mass="27515">MNTRISFLLSVFCFTSGILSSDLNLPCKVTDFICIKKFVITTRARLLSGIPELDIEPSDPLFLEEIDGDLPFLKYKFFNTTLTGFNSCVLSNLGVLNNITSLQYDLDCPKLSVKGKYEMNGKLVSLPVEGNGNFEIITGNYFVRVDYILRKYQGKDEKFHLAGENLKLKCVPKGRVKFNFENMFNGQKDLSDAVLKFAHDNWREVTELIQEPIWFACVKSYIVKMNKLLTTIPLEAYIVFN</sequence>
<dbReference type="Pfam" id="PF06585">
    <property type="entry name" value="JHBP"/>
    <property type="match status" value="1"/>
</dbReference>
<keyword evidence="1" id="KW-0732">Signal</keyword>
<gene>
    <name evidence="2" type="ORF">EEDITHA_LOCUS1152</name>
</gene>
<comment type="caution">
    <text evidence="2">The sequence shown here is derived from an EMBL/GenBank/DDBJ whole genome shotgun (WGS) entry which is preliminary data.</text>
</comment>
<dbReference type="Gene3D" id="3.15.10.30">
    <property type="entry name" value="Haemolymph juvenile hormone binding protein"/>
    <property type="match status" value="1"/>
</dbReference>
<evidence type="ECO:0000313" key="2">
    <source>
        <dbReference type="EMBL" id="CAH2084598.1"/>
    </source>
</evidence>
<dbReference type="Proteomes" id="UP001153954">
    <property type="component" value="Unassembled WGS sequence"/>
</dbReference>
<dbReference type="AlphaFoldDB" id="A0AAU9TCC6"/>
<dbReference type="PANTHER" id="PTHR11008">
    <property type="entry name" value="PROTEIN TAKEOUT-LIKE PROTEIN"/>
    <property type="match status" value="1"/>
</dbReference>
<dbReference type="SMART" id="SM00700">
    <property type="entry name" value="JHBP"/>
    <property type="match status" value="1"/>
</dbReference>
<dbReference type="InterPro" id="IPR010562">
    <property type="entry name" value="Haemolymph_juvenile_hormone-bd"/>
</dbReference>
<dbReference type="PANTHER" id="PTHR11008:SF41">
    <property type="entry name" value="RE70318P"/>
    <property type="match status" value="1"/>
</dbReference>
<feature type="chain" id="PRO_5043874497" evidence="1">
    <location>
        <begin position="21"/>
        <end position="241"/>
    </location>
</feature>
<name>A0AAU9TCC6_EUPED</name>
<keyword evidence="3" id="KW-1185">Reference proteome</keyword>
<proteinExistence type="predicted"/>
<protein>
    <submittedName>
        <fullName evidence="2">Uncharacterized protein</fullName>
    </submittedName>
</protein>
<evidence type="ECO:0000256" key="1">
    <source>
        <dbReference type="SAM" id="SignalP"/>
    </source>
</evidence>
<accession>A0AAU9TCC6</accession>
<organism evidence="2 3">
    <name type="scientific">Euphydryas editha</name>
    <name type="common">Edith's checkerspot</name>
    <dbReference type="NCBI Taxonomy" id="104508"/>
    <lineage>
        <taxon>Eukaryota</taxon>
        <taxon>Metazoa</taxon>
        <taxon>Ecdysozoa</taxon>
        <taxon>Arthropoda</taxon>
        <taxon>Hexapoda</taxon>
        <taxon>Insecta</taxon>
        <taxon>Pterygota</taxon>
        <taxon>Neoptera</taxon>
        <taxon>Endopterygota</taxon>
        <taxon>Lepidoptera</taxon>
        <taxon>Glossata</taxon>
        <taxon>Ditrysia</taxon>
        <taxon>Papilionoidea</taxon>
        <taxon>Nymphalidae</taxon>
        <taxon>Nymphalinae</taxon>
        <taxon>Euphydryas</taxon>
    </lineage>
</organism>
<feature type="signal peptide" evidence="1">
    <location>
        <begin position="1"/>
        <end position="20"/>
    </location>
</feature>
<dbReference type="InterPro" id="IPR038606">
    <property type="entry name" value="To_sf"/>
</dbReference>
<dbReference type="EMBL" id="CAKOGL010000003">
    <property type="protein sequence ID" value="CAH2084598.1"/>
    <property type="molecule type" value="Genomic_DNA"/>
</dbReference>
<reference evidence="2" key="1">
    <citation type="submission" date="2022-03" db="EMBL/GenBank/DDBJ databases">
        <authorList>
            <person name="Tunstrom K."/>
        </authorList>
    </citation>
    <scope>NUCLEOTIDE SEQUENCE</scope>
</reference>
<evidence type="ECO:0000313" key="3">
    <source>
        <dbReference type="Proteomes" id="UP001153954"/>
    </source>
</evidence>